<dbReference type="Gene3D" id="3.40.190.10">
    <property type="entry name" value="Periplasmic binding protein-like II"/>
    <property type="match status" value="2"/>
</dbReference>
<accession>A0A6F8YFI8</accession>
<keyword evidence="7" id="KW-1185">Reference proteome</keyword>
<name>A0A6F8YFI8_9ACTN</name>
<evidence type="ECO:0000313" key="6">
    <source>
        <dbReference type="EMBL" id="BCB84837.1"/>
    </source>
</evidence>
<dbReference type="RefSeq" id="WP_173156215.1">
    <property type="nucleotide sequence ID" value="NZ_AP022871.1"/>
</dbReference>
<feature type="compositionally biased region" description="Basic residues" evidence="4">
    <location>
        <begin position="141"/>
        <end position="152"/>
    </location>
</feature>
<keyword evidence="3" id="KW-0732">Signal</keyword>
<evidence type="ECO:0000256" key="4">
    <source>
        <dbReference type="SAM" id="MobiDB-lite"/>
    </source>
</evidence>
<gene>
    <name evidence="6" type="ORF">Psuf_021500</name>
</gene>
<evidence type="ECO:0000256" key="3">
    <source>
        <dbReference type="ARBA" id="ARBA00022729"/>
    </source>
</evidence>
<evidence type="ECO:0000256" key="2">
    <source>
        <dbReference type="ARBA" id="ARBA00010742"/>
    </source>
</evidence>
<feature type="domain" description="SsuA/THI5-like" evidence="5">
    <location>
        <begin position="4"/>
        <end position="123"/>
    </location>
</feature>
<organism evidence="6 7">
    <name type="scientific">Phytohabitans suffuscus</name>
    <dbReference type="NCBI Taxonomy" id="624315"/>
    <lineage>
        <taxon>Bacteria</taxon>
        <taxon>Bacillati</taxon>
        <taxon>Actinomycetota</taxon>
        <taxon>Actinomycetes</taxon>
        <taxon>Micromonosporales</taxon>
        <taxon>Micromonosporaceae</taxon>
    </lineage>
</organism>
<dbReference type="EMBL" id="AP022871">
    <property type="protein sequence ID" value="BCB84837.1"/>
    <property type="molecule type" value="Genomic_DNA"/>
</dbReference>
<dbReference type="Proteomes" id="UP000503011">
    <property type="component" value="Chromosome"/>
</dbReference>
<reference evidence="6 7" key="2">
    <citation type="submission" date="2020-03" db="EMBL/GenBank/DDBJ databases">
        <authorList>
            <person name="Ichikawa N."/>
            <person name="Kimura A."/>
            <person name="Kitahashi Y."/>
            <person name="Uohara A."/>
        </authorList>
    </citation>
    <scope>NUCLEOTIDE SEQUENCE [LARGE SCALE GENOMIC DNA]</scope>
    <source>
        <strain evidence="6 7">NBRC 105367</strain>
    </source>
</reference>
<feature type="region of interest" description="Disordered" evidence="4">
    <location>
        <begin position="141"/>
        <end position="171"/>
    </location>
</feature>
<comment type="similarity">
    <text evidence="2">Belongs to the bacterial solute-binding protein SsuA/TauA family.</text>
</comment>
<sequence>MASAVFLYAMEKGVFDRHGLDVEMKYVTPAAAQAALLAGDVDVAFDGDELMRAVAAAGRGKVFMTSGGMPFAIFSDEPLTVPGLRGKTISSTTPGSSFSSALMKTLRDAGLDPAKDVKIVYLQTVAAQYAALGPGPWTRFCSRRRPRSRRARTACTRSRTSPTRPRPPCSP</sequence>
<comment type="subcellular location">
    <subcellularLocation>
        <location evidence="1">Periplasm</location>
    </subcellularLocation>
</comment>
<reference evidence="6 7" key="1">
    <citation type="submission" date="2020-03" db="EMBL/GenBank/DDBJ databases">
        <title>Whole genome shotgun sequence of Phytohabitans suffuscus NBRC 105367.</title>
        <authorList>
            <person name="Komaki H."/>
            <person name="Tamura T."/>
        </authorList>
    </citation>
    <scope>NUCLEOTIDE SEQUENCE [LARGE SCALE GENOMIC DNA]</scope>
    <source>
        <strain evidence="6 7">NBRC 105367</strain>
    </source>
</reference>
<dbReference type="SUPFAM" id="SSF53850">
    <property type="entry name" value="Periplasmic binding protein-like II"/>
    <property type="match status" value="1"/>
</dbReference>
<evidence type="ECO:0000259" key="5">
    <source>
        <dbReference type="Pfam" id="PF09084"/>
    </source>
</evidence>
<evidence type="ECO:0000313" key="7">
    <source>
        <dbReference type="Proteomes" id="UP000503011"/>
    </source>
</evidence>
<dbReference type="Pfam" id="PF09084">
    <property type="entry name" value="NMT1"/>
    <property type="match status" value="1"/>
</dbReference>
<protein>
    <recommendedName>
        <fullName evidence="5">SsuA/THI5-like domain-containing protein</fullName>
    </recommendedName>
</protein>
<dbReference type="InterPro" id="IPR015168">
    <property type="entry name" value="SsuA/THI5"/>
</dbReference>
<feature type="compositionally biased region" description="Low complexity" evidence="4">
    <location>
        <begin position="153"/>
        <end position="163"/>
    </location>
</feature>
<dbReference type="GO" id="GO:0042918">
    <property type="term" value="P:alkanesulfonate transmembrane transport"/>
    <property type="evidence" value="ECO:0007669"/>
    <property type="project" value="TreeGrafter"/>
</dbReference>
<dbReference type="KEGG" id="psuu:Psuf_021500"/>
<dbReference type="AlphaFoldDB" id="A0A6F8YFI8"/>
<dbReference type="GO" id="GO:0042597">
    <property type="term" value="C:periplasmic space"/>
    <property type="evidence" value="ECO:0007669"/>
    <property type="project" value="UniProtKB-SubCell"/>
</dbReference>
<dbReference type="PANTHER" id="PTHR30024">
    <property type="entry name" value="ALIPHATIC SULFONATES-BINDING PROTEIN-RELATED"/>
    <property type="match status" value="1"/>
</dbReference>
<proteinExistence type="inferred from homology"/>
<dbReference type="PANTHER" id="PTHR30024:SF47">
    <property type="entry name" value="TAURINE-BINDING PERIPLASMIC PROTEIN"/>
    <property type="match status" value="1"/>
</dbReference>
<evidence type="ECO:0000256" key="1">
    <source>
        <dbReference type="ARBA" id="ARBA00004418"/>
    </source>
</evidence>